<dbReference type="AlphaFoldDB" id="A0A0T5NYD3"/>
<dbReference type="CDD" id="cd00144">
    <property type="entry name" value="MPP_PPP_family"/>
    <property type="match status" value="1"/>
</dbReference>
<dbReference type="Proteomes" id="UP000051295">
    <property type="component" value="Unassembled WGS sequence"/>
</dbReference>
<keyword evidence="3" id="KW-1185">Reference proteome</keyword>
<accession>A0A0T5NYD3</accession>
<dbReference type="GO" id="GO:0110154">
    <property type="term" value="P:RNA decapping"/>
    <property type="evidence" value="ECO:0007669"/>
    <property type="project" value="TreeGrafter"/>
</dbReference>
<dbReference type="InterPro" id="IPR050126">
    <property type="entry name" value="Ap4A_hydrolase"/>
</dbReference>
<evidence type="ECO:0000259" key="1">
    <source>
        <dbReference type="Pfam" id="PF00149"/>
    </source>
</evidence>
<dbReference type="Pfam" id="PF00149">
    <property type="entry name" value="Metallophos"/>
    <property type="match status" value="1"/>
</dbReference>
<dbReference type="GO" id="GO:0016791">
    <property type="term" value="F:phosphatase activity"/>
    <property type="evidence" value="ECO:0007669"/>
    <property type="project" value="TreeGrafter"/>
</dbReference>
<dbReference type="GO" id="GO:0008803">
    <property type="term" value="F:bis(5'-nucleosyl)-tetraphosphatase (symmetrical) activity"/>
    <property type="evidence" value="ECO:0007669"/>
    <property type="project" value="TreeGrafter"/>
</dbReference>
<dbReference type="InterPro" id="IPR029052">
    <property type="entry name" value="Metallo-depent_PP-like"/>
</dbReference>
<dbReference type="STRING" id="1641875.XM53_04305"/>
<dbReference type="PANTHER" id="PTHR42850:SF4">
    <property type="entry name" value="ZINC-DEPENDENT ENDOPOLYPHOSPHATASE"/>
    <property type="match status" value="1"/>
</dbReference>
<dbReference type="RefSeq" id="WP_057790650.1">
    <property type="nucleotide sequence ID" value="NZ_LAXJ01000003.1"/>
</dbReference>
<dbReference type="SUPFAM" id="SSF56300">
    <property type="entry name" value="Metallo-dependent phosphatases"/>
    <property type="match status" value="1"/>
</dbReference>
<organism evidence="2 3">
    <name type="scientific">Roseovarius atlanticus</name>
    <dbReference type="NCBI Taxonomy" id="1641875"/>
    <lineage>
        <taxon>Bacteria</taxon>
        <taxon>Pseudomonadati</taxon>
        <taxon>Pseudomonadota</taxon>
        <taxon>Alphaproteobacteria</taxon>
        <taxon>Rhodobacterales</taxon>
        <taxon>Roseobacteraceae</taxon>
        <taxon>Roseovarius</taxon>
    </lineage>
</organism>
<gene>
    <name evidence="2" type="ORF">XM53_04305</name>
</gene>
<evidence type="ECO:0000313" key="2">
    <source>
        <dbReference type="EMBL" id="KRS13798.1"/>
    </source>
</evidence>
<dbReference type="GO" id="GO:0005737">
    <property type="term" value="C:cytoplasm"/>
    <property type="evidence" value="ECO:0007669"/>
    <property type="project" value="TreeGrafter"/>
</dbReference>
<dbReference type="Gene3D" id="3.60.21.10">
    <property type="match status" value="1"/>
</dbReference>
<proteinExistence type="predicted"/>
<sequence>MTEALYVIPDIHGYRTELDRVLARVAQNGGADARIVFLGDYSDRGPDSRGVLQTLIDGIAAGRNWTALRGNHDQMFLDALEGRMEPERFQWWMQGNLGGRETLASYGVYKPTYEGDWREKVPGLHRQFLSTLPYTFETDDLFLCHAGISPGTPLERQVPEDLMWIREPFLYDDRDHGKLVVHGHTPVDAPEHHGNRVALDCGTGWGRPLQLAVFEGREAWTLTEDGPVPLLP</sequence>
<dbReference type="PATRIC" id="fig|1641875.4.peg.2872"/>
<reference evidence="2 3" key="1">
    <citation type="submission" date="2015-04" db="EMBL/GenBank/DDBJ databases">
        <title>The draft genome sequence of Roseovarius sp.R12b.</title>
        <authorList>
            <person name="Li G."/>
            <person name="Lai Q."/>
            <person name="Shao Z."/>
            <person name="Yan P."/>
        </authorList>
    </citation>
    <scope>NUCLEOTIDE SEQUENCE [LARGE SCALE GENOMIC DNA]</scope>
    <source>
        <strain evidence="2 3">R12B</strain>
    </source>
</reference>
<name>A0A0T5NYD3_9RHOB</name>
<comment type="caution">
    <text evidence="2">The sequence shown here is derived from an EMBL/GenBank/DDBJ whole genome shotgun (WGS) entry which is preliminary data.</text>
</comment>
<evidence type="ECO:0000313" key="3">
    <source>
        <dbReference type="Proteomes" id="UP000051295"/>
    </source>
</evidence>
<dbReference type="EMBL" id="LAXJ01000003">
    <property type="protein sequence ID" value="KRS13798.1"/>
    <property type="molecule type" value="Genomic_DNA"/>
</dbReference>
<protein>
    <recommendedName>
        <fullName evidence="1">Calcineurin-like phosphoesterase domain-containing protein</fullName>
    </recommendedName>
</protein>
<feature type="domain" description="Calcineurin-like phosphoesterase" evidence="1">
    <location>
        <begin position="6"/>
        <end position="198"/>
    </location>
</feature>
<dbReference type="InterPro" id="IPR004843">
    <property type="entry name" value="Calcineurin-like_PHP"/>
</dbReference>
<dbReference type="PANTHER" id="PTHR42850">
    <property type="entry name" value="METALLOPHOSPHOESTERASE"/>
    <property type="match status" value="1"/>
</dbReference>
<dbReference type="OrthoDB" id="9807890at2"/>